<evidence type="ECO:0000313" key="2">
    <source>
        <dbReference type="Proteomes" id="UP001165960"/>
    </source>
</evidence>
<comment type="caution">
    <text evidence="1">The sequence shown here is derived from an EMBL/GenBank/DDBJ whole genome shotgun (WGS) entry which is preliminary data.</text>
</comment>
<evidence type="ECO:0000313" key="1">
    <source>
        <dbReference type="EMBL" id="KAJ9077358.1"/>
    </source>
</evidence>
<gene>
    <name evidence="1" type="ORF">DSO57_1017496</name>
</gene>
<name>A0ACC2TS32_9FUNG</name>
<sequence length="254" mass="27758">MKLIETVVVCIQAISLMAANCSPRGSTNVSTEGLPKYSQKGSPKYSQKGSPKGTAKVTPKMLETVFHPCGQENTNAKGQNITCGKAADYINKALAKYNLNAPAQVAFFLSIISVESGNLTFNKNVWPGRPGQGTRSMMMPINLHAFLKDSPDILTSHPSLRSIAEKPYDDTNDKAKTDVLDVLMQPEYSFEPGAWWIQRGAEKMQPGCTRFYSTLESEVTVKTLDALLKSCVGVDSNEARRQAFETALKAITTK</sequence>
<protein>
    <submittedName>
        <fullName evidence="1">Uncharacterized protein</fullName>
    </submittedName>
</protein>
<organism evidence="1 2">
    <name type="scientific">Entomophthora muscae</name>
    <dbReference type="NCBI Taxonomy" id="34485"/>
    <lineage>
        <taxon>Eukaryota</taxon>
        <taxon>Fungi</taxon>
        <taxon>Fungi incertae sedis</taxon>
        <taxon>Zoopagomycota</taxon>
        <taxon>Entomophthoromycotina</taxon>
        <taxon>Entomophthoromycetes</taxon>
        <taxon>Entomophthorales</taxon>
        <taxon>Entomophthoraceae</taxon>
        <taxon>Entomophthora</taxon>
    </lineage>
</organism>
<reference evidence="1" key="1">
    <citation type="submission" date="2022-04" db="EMBL/GenBank/DDBJ databases">
        <title>Genome of the entomopathogenic fungus Entomophthora muscae.</title>
        <authorList>
            <person name="Elya C."/>
            <person name="Lovett B.R."/>
            <person name="Lee E."/>
            <person name="Macias A.M."/>
            <person name="Hajek A.E."/>
            <person name="De Bivort B.L."/>
            <person name="Kasson M.T."/>
            <person name="De Fine Licht H.H."/>
            <person name="Stajich J.E."/>
        </authorList>
    </citation>
    <scope>NUCLEOTIDE SEQUENCE</scope>
    <source>
        <strain evidence="1">Berkeley</strain>
    </source>
</reference>
<dbReference type="Proteomes" id="UP001165960">
    <property type="component" value="Unassembled WGS sequence"/>
</dbReference>
<accession>A0ACC2TS32</accession>
<dbReference type="EMBL" id="QTSX02002203">
    <property type="protein sequence ID" value="KAJ9077358.1"/>
    <property type="molecule type" value="Genomic_DNA"/>
</dbReference>
<keyword evidence="2" id="KW-1185">Reference proteome</keyword>
<proteinExistence type="predicted"/>